<proteinExistence type="inferred from homology"/>
<gene>
    <name evidence="5" type="ORF">ACFSC7_02400</name>
</gene>
<evidence type="ECO:0000256" key="1">
    <source>
        <dbReference type="ARBA" id="ARBA00006739"/>
    </source>
</evidence>
<dbReference type="Proteomes" id="UP001597327">
    <property type="component" value="Unassembled WGS sequence"/>
</dbReference>
<keyword evidence="3 5" id="KW-0808">Transferase</keyword>
<dbReference type="Pfam" id="PF00535">
    <property type="entry name" value="Glycos_transf_2"/>
    <property type="match status" value="1"/>
</dbReference>
<dbReference type="EMBL" id="JBHUFA010000001">
    <property type="protein sequence ID" value="MFD1694350.1"/>
    <property type="molecule type" value="Genomic_DNA"/>
</dbReference>
<accession>A0ABW4JQI4</accession>
<evidence type="ECO:0000313" key="6">
    <source>
        <dbReference type="Proteomes" id="UP001597327"/>
    </source>
</evidence>
<evidence type="ECO:0000259" key="4">
    <source>
        <dbReference type="Pfam" id="PF00535"/>
    </source>
</evidence>
<reference evidence="6" key="1">
    <citation type="journal article" date="2019" name="Int. J. Syst. Evol. Microbiol.">
        <title>The Global Catalogue of Microorganisms (GCM) 10K type strain sequencing project: providing services to taxonomists for standard genome sequencing and annotation.</title>
        <authorList>
            <consortium name="The Broad Institute Genomics Platform"/>
            <consortium name="The Broad Institute Genome Sequencing Center for Infectious Disease"/>
            <person name="Wu L."/>
            <person name="Ma J."/>
        </authorList>
    </citation>
    <scope>NUCLEOTIDE SEQUENCE [LARGE SCALE GENOMIC DNA]</scope>
    <source>
        <strain evidence="6">JCM 3369</strain>
    </source>
</reference>
<feature type="domain" description="Glycosyltransferase 2-like" evidence="4">
    <location>
        <begin position="13"/>
        <end position="170"/>
    </location>
</feature>
<name>A0ABW4JQI4_9HYPH</name>
<comment type="similarity">
    <text evidence="1">Belongs to the glycosyltransferase 2 family.</text>
</comment>
<dbReference type="InterPro" id="IPR029044">
    <property type="entry name" value="Nucleotide-diphossugar_trans"/>
</dbReference>
<dbReference type="PANTHER" id="PTHR43179:SF12">
    <property type="entry name" value="GALACTOFURANOSYLTRANSFERASE GLFT2"/>
    <property type="match status" value="1"/>
</dbReference>
<sequence>MTSATAASAPTLTIVIPHLNQPGHLANCLRSLEAQTAAMDDVEIIVVDNGSKELPHALCAGSHLDVRLTQEATPGPGPARNHGISLARSELLAFIDADCLAHPGWVADIRDAFSDPSVQVVGGDVRIALKDPQRLTTLEAYESVYAYRQKMYIEKQGFSGTGNLAMRRPVHAQVGPFAGIGVAEDRDWGQRATRLGLKIHYRPGMIAYHPAREKMDELYTKWDRHIAHDYAEVKPDLRSRAIWVIKALALAASPLWEVARIVASDRISGLRPRLRALKGLAIIRLFRARRMLAQIAREGGAVSSTSWNR</sequence>
<comment type="caution">
    <text evidence="5">The sequence shown here is derived from an EMBL/GenBank/DDBJ whole genome shotgun (WGS) entry which is preliminary data.</text>
</comment>
<dbReference type="SUPFAM" id="SSF53448">
    <property type="entry name" value="Nucleotide-diphospho-sugar transferases"/>
    <property type="match status" value="1"/>
</dbReference>
<dbReference type="RefSeq" id="WP_149891788.1">
    <property type="nucleotide sequence ID" value="NZ_JBHUFA010000001.1"/>
</dbReference>
<keyword evidence="2 5" id="KW-0328">Glycosyltransferase</keyword>
<organism evidence="5 6">
    <name type="scientific">Roseibium aestuarii</name>
    <dbReference type="NCBI Taxonomy" id="2600299"/>
    <lineage>
        <taxon>Bacteria</taxon>
        <taxon>Pseudomonadati</taxon>
        <taxon>Pseudomonadota</taxon>
        <taxon>Alphaproteobacteria</taxon>
        <taxon>Hyphomicrobiales</taxon>
        <taxon>Stappiaceae</taxon>
        <taxon>Roseibium</taxon>
    </lineage>
</organism>
<dbReference type="GO" id="GO:0016757">
    <property type="term" value="F:glycosyltransferase activity"/>
    <property type="evidence" value="ECO:0007669"/>
    <property type="project" value="UniProtKB-KW"/>
</dbReference>
<dbReference type="InterPro" id="IPR001173">
    <property type="entry name" value="Glyco_trans_2-like"/>
</dbReference>
<evidence type="ECO:0000256" key="2">
    <source>
        <dbReference type="ARBA" id="ARBA00022676"/>
    </source>
</evidence>
<evidence type="ECO:0000313" key="5">
    <source>
        <dbReference type="EMBL" id="MFD1694350.1"/>
    </source>
</evidence>
<dbReference type="CDD" id="cd00761">
    <property type="entry name" value="Glyco_tranf_GTA_type"/>
    <property type="match status" value="1"/>
</dbReference>
<dbReference type="Gene3D" id="3.90.550.10">
    <property type="entry name" value="Spore Coat Polysaccharide Biosynthesis Protein SpsA, Chain A"/>
    <property type="match status" value="1"/>
</dbReference>
<dbReference type="EC" id="2.4.-.-" evidence="5"/>
<keyword evidence="6" id="KW-1185">Reference proteome</keyword>
<dbReference type="PANTHER" id="PTHR43179">
    <property type="entry name" value="RHAMNOSYLTRANSFERASE WBBL"/>
    <property type="match status" value="1"/>
</dbReference>
<evidence type="ECO:0000256" key="3">
    <source>
        <dbReference type="ARBA" id="ARBA00022679"/>
    </source>
</evidence>
<protein>
    <submittedName>
        <fullName evidence="5">Glycosyltransferase</fullName>
        <ecNumber evidence="5">2.4.-.-</ecNumber>
    </submittedName>
</protein>